<dbReference type="EMBL" id="FMHU01000002">
    <property type="protein sequence ID" value="SCL28168.1"/>
    <property type="molecule type" value="Genomic_DNA"/>
</dbReference>
<evidence type="ECO:0000313" key="2">
    <source>
        <dbReference type="Proteomes" id="UP000198906"/>
    </source>
</evidence>
<reference evidence="2" key="1">
    <citation type="submission" date="2016-06" db="EMBL/GenBank/DDBJ databases">
        <authorList>
            <person name="Varghese N."/>
        </authorList>
    </citation>
    <scope>NUCLEOTIDE SEQUENCE [LARGE SCALE GENOMIC DNA]</scope>
    <source>
        <strain evidence="2">DSM 46123</strain>
    </source>
</reference>
<dbReference type="STRING" id="47866.GA0074694_5029"/>
<proteinExistence type="predicted"/>
<dbReference type="Proteomes" id="UP000198906">
    <property type="component" value="Unassembled WGS sequence"/>
</dbReference>
<evidence type="ECO:0008006" key="3">
    <source>
        <dbReference type="Google" id="ProtNLM"/>
    </source>
</evidence>
<dbReference type="AlphaFoldDB" id="A0A1C6SFP6"/>
<name>A0A1C6SFP6_9ACTN</name>
<organism evidence="1 2">
    <name type="scientific">Micromonospora inyonensis</name>
    <dbReference type="NCBI Taxonomy" id="47866"/>
    <lineage>
        <taxon>Bacteria</taxon>
        <taxon>Bacillati</taxon>
        <taxon>Actinomycetota</taxon>
        <taxon>Actinomycetes</taxon>
        <taxon>Micromonosporales</taxon>
        <taxon>Micromonosporaceae</taxon>
        <taxon>Micromonospora</taxon>
    </lineage>
</organism>
<dbReference type="RefSeq" id="WP_091462374.1">
    <property type="nucleotide sequence ID" value="NZ_FMHU01000002.1"/>
</dbReference>
<protein>
    <recommendedName>
        <fullName evidence="3">PIN domain-containing protein</fullName>
    </recommendedName>
</protein>
<sequence>MTDPNPGVRLILDRSALLAYAAGSMHAAEPIHQVVENQARVGVPVVAVSEALAQLDDPHDRAVLHELLDSDACELLPTVAGSWQELAYWQRATGRFDLAACVLAVIEHDCWILTAEPKPYGDDIPLIEISF</sequence>
<accession>A0A1C6SFP6</accession>
<keyword evidence="2" id="KW-1185">Reference proteome</keyword>
<evidence type="ECO:0000313" key="1">
    <source>
        <dbReference type="EMBL" id="SCL28168.1"/>
    </source>
</evidence>
<gene>
    <name evidence="1" type="ORF">GA0074694_5029</name>
</gene>